<evidence type="ECO:0000256" key="1">
    <source>
        <dbReference type="SAM" id="MobiDB-lite"/>
    </source>
</evidence>
<protein>
    <submittedName>
        <fullName evidence="2">Uncharacterized protein</fullName>
    </submittedName>
</protein>
<reference evidence="2" key="1">
    <citation type="journal article" date="2014" name="Int. J. Syst. Evol. Microbiol.">
        <title>Complete genome sequence of Corynebacterium casei LMG S-19264T (=DSM 44701T), isolated from a smear-ripened cheese.</title>
        <authorList>
            <consortium name="US DOE Joint Genome Institute (JGI-PGF)"/>
            <person name="Walter F."/>
            <person name="Albersmeier A."/>
            <person name="Kalinowski J."/>
            <person name="Ruckert C."/>
        </authorList>
    </citation>
    <scope>NUCLEOTIDE SEQUENCE</scope>
    <source>
        <strain evidence="2">JCM 4346</strain>
    </source>
</reference>
<accession>A0A918F0K7</accession>
<name>A0A918F0K7_9ACTN</name>
<evidence type="ECO:0000313" key="2">
    <source>
        <dbReference type="EMBL" id="GGQ93937.1"/>
    </source>
</evidence>
<dbReference type="Proteomes" id="UP000658320">
    <property type="component" value="Unassembled WGS sequence"/>
</dbReference>
<dbReference type="EMBL" id="BMSX01000001">
    <property type="protein sequence ID" value="GGQ93937.1"/>
    <property type="molecule type" value="Genomic_DNA"/>
</dbReference>
<comment type="caution">
    <text evidence="2">The sequence shown here is derived from an EMBL/GenBank/DDBJ whole genome shotgun (WGS) entry which is preliminary data.</text>
</comment>
<reference evidence="2" key="2">
    <citation type="submission" date="2020-09" db="EMBL/GenBank/DDBJ databases">
        <authorList>
            <person name="Sun Q."/>
            <person name="Ohkuma M."/>
        </authorList>
    </citation>
    <scope>NUCLEOTIDE SEQUENCE</scope>
    <source>
        <strain evidence="2">JCM 4346</strain>
    </source>
</reference>
<evidence type="ECO:0000313" key="3">
    <source>
        <dbReference type="Proteomes" id="UP000658320"/>
    </source>
</evidence>
<organism evidence="2 3">
    <name type="scientific">Streptomyces aurantiogriseus</name>
    <dbReference type="NCBI Taxonomy" id="66870"/>
    <lineage>
        <taxon>Bacteria</taxon>
        <taxon>Bacillati</taxon>
        <taxon>Actinomycetota</taxon>
        <taxon>Actinomycetes</taxon>
        <taxon>Kitasatosporales</taxon>
        <taxon>Streptomycetaceae</taxon>
        <taxon>Streptomyces</taxon>
    </lineage>
</organism>
<dbReference type="AlphaFoldDB" id="A0A918F0K7"/>
<keyword evidence="3" id="KW-1185">Reference proteome</keyword>
<sequence>MDSSSVIDISSSTTSTRTGLPSGLSSSVRPWGEVVVMEDTMSVSSESTLSATCDFPEKLTGVSQAWPGKP</sequence>
<proteinExistence type="predicted"/>
<gene>
    <name evidence="2" type="ORF">GCM10010251_05910</name>
</gene>
<feature type="region of interest" description="Disordered" evidence="1">
    <location>
        <begin position="1"/>
        <end position="27"/>
    </location>
</feature>